<dbReference type="GO" id="GO:0006397">
    <property type="term" value="P:mRNA processing"/>
    <property type="evidence" value="ECO:0007669"/>
    <property type="project" value="InterPro"/>
</dbReference>
<feature type="compositionally biased region" description="Low complexity" evidence="3">
    <location>
        <begin position="486"/>
        <end position="505"/>
    </location>
</feature>
<dbReference type="AlphaFoldDB" id="A0A2G8LBZ3"/>
<dbReference type="PANTHER" id="PTHR21597">
    <property type="entry name" value="THO2 PROTEIN"/>
    <property type="match status" value="1"/>
</dbReference>
<feature type="compositionally biased region" description="Low complexity" evidence="3">
    <location>
        <begin position="693"/>
        <end position="712"/>
    </location>
</feature>
<feature type="coiled-coil region" evidence="2">
    <location>
        <begin position="195"/>
        <end position="244"/>
    </location>
</feature>
<dbReference type="InterPro" id="IPR021418">
    <property type="entry name" value="THO_THOC2_C"/>
</dbReference>
<dbReference type="Pfam" id="PF11262">
    <property type="entry name" value="Tho2"/>
    <property type="match status" value="2"/>
</dbReference>
<comment type="caution">
    <text evidence="5">The sequence shown here is derived from an EMBL/GenBank/DDBJ whole genome shotgun (WGS) entry which is preliminary data.</text>
</comment>
<name>A0A2G8LBZ3_STIJA</name>
<dbReference type="GO" id="GO:0000445">
    <property type="term" value="C:THO complex part of transcription export complex"/>
    <property type="evidence" value="ECO:0007669"/>
    <property type="project" value="TreeGrafter"/>
</dbReference>
<dbReference type="STRING" id="307972.A0A2G8LBZ3"/>
<feature type="compositionally biased region" description="Basic and acidic residues" evidence="3">
    <location>
        <begin position="746"/>
        <end position="758"/>
    </location>
</feature>
<accession>A0A2G8LBZ3</accession>
<feature type="domain" description="THO complex subunitTHOC2 C-terminal" evidence="4">
    <location>
        <begin position="290"/>
        <end position="400"/>
    </location>
</feature>
<reference evidence="5 6" key="1">
    <citation type="journal article" date="2017" name="PLoS Biol.">
        <title>The sea cucumber genome provides insights into morphological evolution and visceral regeneration.</title>
        <authorList>
            <person name="Zhang X."/>
            <person name="Sun L."/>
            <person name="Yuan J."/>
            <person name="Sun Y."/>
            <person name="Gao Y."/>
            <person name="Zhang L."/>
            <person name="Li S."/>
            <person name="Dai H."/>
            <person name="Hamel J.F."/>
            <person name="Liu C."/>
            <person name="Yu Y."/>
            <person name="Liu S."/>
            <person name="Lin W."/>
            <person name="Guo K."/>
            <person name="Jin S."/>
            <person name="Xu P."/>
            <person name="Storey K.B."/>
            <person name="Huan P."/>
            <person name="Zhang T."/>
            <person name="Zhou Y."/>
            <person name="Zhang J."/>
            <person name="Lin C."/>
            <person name="Li X."/>
            <person name="Xing L."/>
            <person name="Huo D."/>
            <person name="Sun M."/>
            <person name="Wang L."/>
            <person name="Mercier A."/>
            <person name="Li F."/>
            <person name="Yang H."/>
            <person name="Xiang J."/>
        </authorList>
    </citation>
    <scope>NUCLEOTIDE SEQUENCE [LARGE SCALE GENOMIC DNA]</scope>
    <source>
        <strain evidence="5">Shaxun</strain>
        <tissue evidence="5">Muscle</tissue>
    </source>
</reference>
<feature type="compositionally biased region" description="Basic and acidic residues" evidence="3">
    <location>
        <begin position="769"/>
        <end position="786"/>
    </location>
</feature>
<feature type="compositionally biased region" description="Basic residues" evidence="3">
    <location>
        <begin position="759"/>
        <end position="768"/>
    </location>
</feature>
<dbReference type="GO" id="GO:0006406">
    <property type="term" value="P:mRNA export from nucleus"/>
    <property type="evidence" value="ECO:0007669"/>
    <property type="project" value="InterPro"/>
</dbReference>
<dbReference type="PANTHER" id="PTHR21597:SF0">
    <property type="entry name" value="THO COMPLEX SUBUNIT 2"/>
    <property type="match status" value="1"/>
</dbReference>
<feature type="compositionally biased region" description="Basic and acidic residues" evidence="3">
    <location>
        <begin position="601"/>
        <end position="618"/>
    </location>
</feature>
<evidence type="ECO:0000256" key="1">
    <source>
        <dbReference type="ARBA" id="ARBA00047033"/>
    </source>
</evidence>
<comment type="subunit">
    <text evidence="1">Component of the THO subcomplex, which is composed of THOC1, THOC2, THOC3, THOC5, THOC6 and THOC7. The THO subcomplex interacts with DDX39B to form the THO-DDX39B complex which multimerizes into a 28-subunit tetrameric assembly. Component of the transcription/export (TREX) complex at least composed of ALYREF/THOC4, DDX39B, SARNP/CIP29, CHTOP and the THO subcomplex; in the complex interacts with THOC1, THOC3, THOC5, THOC7 and DDX39B. TREX seems to have a dynamic structure involving ATP-dependent remodeling. Interacts with POLDIP3 and ZC3H11A.</text>
</comment>
<dbReference type="EMBL" id="MRZV01000132">
    <property type="protein sequence ID" value="PIK57786.1"/>
    <property type="molecule type" value="Genomic_DNA"/>
</dbReference>
<keyword evidence="6" id="KW-1185">Reference proteome</keyword>
<proteinExistence type="predicted"/>
<protein>
    <submittedName>
        <fullName evidence="5">Putative THO complex subunit 2</fullName>
    </submittedName>
</protein>
<feature type="domain" description="THO complex subunitTHOC2 C-terminal" evidence="4">
    <location>
        <begin position="158"/>
        <end position="274"/>
    </location>
</feature>
<feature type="compositionally biased region" description="Basic and acidic residues" evidence="3">
    <location>
        <begin position="624"/>
        <end position="692"/>
    </location>
</feature>
<feature type="compositionally biased region" description="Basic and acidic residues" evidence="3">
    <location>
        <begin position="813"/>
        <end position="845"/>
    </location>
</feature>
<feature type="compositionally biased region" description="Acidic residues" evidence="3">
    <location>
        <begin position="532"/>
        <end position="541"/>
    </location>
</feature>
<evidence type="ECO:0000313" key="6">
    <source>
        <dbReference type="Proteomes" id="UP000230750"/>
    </source>
</evidence>
<dbReference type="OrthoDB" id="7422718at2759"/>
<sequence length="858" mass="98563">MKRSSQRLKEGMMEDDLAISLCILMAQERFSIVYKHNKETHLKLVGKLFDQCQDTLVQMGGFLSVHLSIEDYSKNLPALDALVTQHHLNPEIAFFLHRSLCSNAILSKFDDLRKQDKQRSKEEKPNTEQRTQWYLEACKLVLSPLIETVKILHAPKVWDEISPQFYTTFWTLSMYDLHVPQGSYEKETTKIRHSIQALDDNKDQVSTKKRKEKERLGNLLEKMREEEKKQQEHVNRVKARLQEESETWFTANSEGLKVPRGSTKNETITQFLQLGIFLGVASPHLMPFTVFQDITYTVASCSENEASRYGRFLCAMLETVSRWHSDKALYEKECGNYPGFVTVLRASGTEASNKADQLDYENFRHVCHKWQYKLTKAVVACLESQSYTQIRNTLILLIKWHHQCCWAFFWAHIIRRYSSSIDLASLPKVQNLGNVLEKRIDKICNEEKDKRPDIYVLALGYSGQLKGRRVHMIPEEKFHSKETKLAKPATNAATGAGAPTSATTKQESAKKYQTNGAEKNGPPAKKIKVEEEAMEEGETNDEPVTKDASSPAVGTKKADKKEAGKPIKEEGKDENDTAKVKVKEGKSRKSGEVKQASSKRLSKEGDEGKAKERKEAKDHKSHKESKEKNESKAEGKVKVQDRGSGDEKVAHKKGKKEDSEKRGQKEKTSKKEKESSQEDTKEERYSTKDRSQRSASEASNSSQGSGTSSRKTSPQRDSQERDHKRRKVEHPSLMENSEVVTRRRSQSKDRNEVDGEKERRRKSEKRRTHSEPEKDLLEMKRRRDEEMSPPAPVEKIKKKSTRTSEDGMNGDRTTSRKEHKESKTREKKDVEKLKEPRIRLKKESLDTDSDDDRQYPLL</sequence>
<dbReference type="InterPro" id="IPR040007">
    <property type="entry name" value="Tho2"/>
</dbReference>
<organism evidence="5 6">
    <name type="scientific">Stichopus japonicus</name>
    <name type="common">Sea cucumber</name>
    <dbReference type="NCBI Taxonomy" id="307972"/>
    <lineage>
        <taxon>Eukaryota</taxon>
        <taxon>Metazoa</taxon>
        <taxon>Echinodermata</taxon>
        <taxon>Eleutherozoa</taxon>
        <taxon>Echinozoa</taxon>
        <taxon>Holothuroidea</taxon>
        <taxon>Aspidochirotacea</taxon>
        <taxon>Aspidochirotida</taxon>
        <taxon>Stichopodidae</taxon>
        <taxon>Apostichopus</taxon>
    </lineage>
</organism>
<evidence type="ECO:0000256" key="2">
    <source>
        <dbReference type="SAM" id="Coils"/>
    </source>
</evidence>
<evidence type="ECO:0000256" key="3">
    <source>
        <dbReference type="SAM" id="MobiDB-lite"/>
    </source>
</evidence>
<feature type="region of interest" description="Disordered" evidence="3">
    <location>
        <begin position="479"/>
        <end position="858"/>
    </location>
</feature>
<dbReference type="GO" id="GO:0003729">
    <property type="term" value="F:mRNA binding"/>
    <property type="evidence" value="ECO:0007669"/>
    <property type="project" value="TreeGrafter"/>
</dbReference>
<dbReference type="Proteomes" id="UP000230750">
    <property type="component" value="Unassembled WGS sequence"/>
</dbReference>
<evidence type="ECO:0000259" key="4">
    <source>
        <dbReference type="Pfam" id="PF11262"/>
    </source>
</evidence>
<feature type="compositionally biased region" description="Basic and acidic residues" evidence="3">
    <location>
        <begin position="556"/>
        <end position="592"/>
    </location>
</feature>
<keyword evidence="2" id="KW-0175">Coiled coil</keyword>
<evidence type="ECO:0000313" key="5">
    <source>
        <dbReference type="EMBL" id="PIK57786.1"/>
    </source>
</evidence>
<gene>
    <name evidence="5" type="ORF">BSL78_05312</name>
</gene>